<feature type="transmembrane region" description="Helical" evidence="1">
    <location>
        <begin position="49"/>
        <end position="67"/>
    </location>
</feature>
<evidence type="ECO:0000256" key="1">
    <source>
        <dbReference type="SAM" id="Phobius"/>
    </source>
</evidence>
<evidence type="ECO:0008006" key="4">
    <source>
        <dbReference type="Google" id="ProtNLM"/>
    </source>
</evidence>
<keyword evidence="1" id="KW-0812">Transmembrane</keyword>
<organism evidence="2 3">
    <name type="scientific">Brumicola blandensis</name>
    <dbReference type="NCBI Taxonomy" id="3075611"/>
    <lineage>
        <taxon>Bacteria</taxon>
        <taxon>Pseudomonadati</taxon>
        <taxon>Pseudomonadota</taxon>
        <taxon>Gammaproteobacteria</taxon>
        <taxon>Alteromonadales</taxon>
        <taxon>Alteromonadaceae</taxon>
        <taxon>Brumicola</taxon>
    </lineage>
</organism>
<proteinExistence type="predicted"/>
<feature type="transmembrane region" description="Helical" evidence="1">
    <location>
        <begin position="191"/>
        <end position="212"/>
    </location>
</feature>
<comment type="caution">
    <text evidence="2">The sequence shown here is derived from an EMBL/GenBank/DDBJ whole genome shotgun (WGS) entry which is preliminary data.</text>
</comment>
<dbReference type="InterPro" id="IPR025333">
    <property type="entry name" value="DUF4239"/>
</dbReference>
<evidence type="ECO:0000313" key="2">
    <source>
        <dbReference type="EMBL" id="MDT0581535.1"/>
    </source>
</evidence>
<reference evidence="2 3" key="1">
    <citation type="submission" date="2023-09" db="EMBL/GenBank/DDBJ databases">
        <authorList>
            <person name="Rey-Velasco X."/>
        </authorList>
    </citation>
    <scope>NUCLEOTIDE SEQUENCE [LARGE SCALE GENOMIC DNA]</scope>
    <source>
        <strain evidence="2 3">W409</strain>
    </source>
</reference>
<sequence>MGQELMYDKNSFIIALLLFMALLLVNQIAFALGKRNHSVDNPEMKTQSTAIQTGIIGLLALLLGFTFNMSLQRYDARSNAVIEESGAINRVAMHVSLLGSPNKAEIFEELDQYLALRIKLSQVDQSDTKTRQAINKDVSASQLRLLAFAEKELDNPTKTSAANSFYQALTQLILVENKRTSMLRLHVPEPVLFLLFIVFLTAGGMLGYTSGLGNKRPAFPTVVMFTLIVFVVFIIIDLDRPKRGVIKVNQESLIDTSLQLQEYKLSI</sequence>
<accession>A0AAW8R122</accession>
<dbReference type="AlphaFoldDB" id="A0AAW8R122"/>
<dbReference type="EMBL" id="JAVRIE010000001">
    <property type="protein sequence ID" value="MDT0581535.1"/>
    <property type="molecule type" value="Genomic_DNA"/>
</dbReference>
<feature type="transmembrane region" description="Helical" evidence="1">
    <location>
        <begin position="218"/>
        <end position="238"/>
    </location>
</feature>
<protein>
    <recommendedName>
        <fullName evidence="4">DUF4239 domain-containing protein</fullName>
    </recommendedName>
</protein>
<evidence type="ECO:0000313" key="3">
    <source>
        <dbReference type="Proteomes" id="UP001249020"/>
    </source>
</evidence>
<dbReference type="Pfam" id="PF14023">
    <property type="entry name" value="Bestrophin-like"/>
    <property type="match status" value="1"/>
</dbReference>
<keyword evidence="1" id="KW-0472">Membrane</keyword>
<gene>
    <name evidence="2" type="ORF">RM544_03220</name>
</gene>
<keyword evidence="3" id="KW-1185">Reference proteome</keyword>
<dbReference type="RefSeq" id="WP_311360328.1">
    <property type="nucleotide sequence ID" value="NZ_JAVRIE010000001.1"/>
</dbReference>
<keyword evidence="1" id="KW-1133">Transmembrane helix</keyword>
<name>A0AAW8R122_9ALTE</name>
<dbReference type="Proteomes" id="UP001249020">
    <property type="component" value="Unassembled WGS sequence"/>
</dbReference>